<dbReference type="Proteomes" id="UP000461730">
    <property type="component" value="Unassembled WGS sequence"/>
</dbReference>
<proteinExistence type="predicted"/>
<evidence type="ECO:0000313" key="3">
    <source>
        <dbReference type="Proteomes" id="UP000461730"/>
    </source>
</evidence>
<dbReference type="GO" id="GO:0016788">
    <property type="term" value="F:hydrolase activity, acting on ester bonds"/>
    <property type="evidence" value="ECO:0007669"/>
    <property type="project" value="InterPro"/>
</dbReference>
<sequence length="73" mass="8201">MANKTIRHCKVHGRGQEIRNLYPDGSPGYRAVPWLRLGGLWMERSGFKVGDPLEVTVSKGRLMIKKVSGHGNR</sequence>
<evidence type="ECO:0000259" key="1">
    <source>
        <dbReference type="Pfam" id="PF08845"/>
    </source>
</evidence>
<dbReference type="GO" id="GO:0016070">
    <property type="term" value="P:RNA metabolic process"/>
    <property type="evidence" value="ECO:0007669"/>
    <property type="project" value="InterPro"/>
</dbReference>
<dbReference type="RefSeq" id="WP_157310015.1">
    <property type="nucleotide sequence ID" value="NZ_WRXN01000032.1"/>
</dbReference>
<dbReference type="AlphaFoldDB" id="A0A7K1UDY3"/>
<dbReference type="Pfam" id="PF08845">
    <property type="entry name" value="SymE_toxin"/>
    <property type="match status" value="1"/>
</dbReference>
<dbReference type="EMBL" id="WRXN01000032">
    <property type="protein sequence ID" value="MVT12599.1"/>
    <property type="molecule type" value="Genomic_DNA"/>
</dbReference>
<dbReference type="InterPro" id="IPR014944">
    <property type="entry name" value="Toxin_SymE-like"/>
</dbReference>
<accession>A0A7K1UDY3</accession>
<dbReference type="GO" id="GO:0005737">
    <property type="term" value="C:cytoplasm"/>
    <property type="evidence" value="ECO:0007669"/>
    <property type="project" value="InterPro"/>
</dbReference>
<protein>
    <submittedName>
        <fullName evidence="2">Type I addiction module toxin, SymE family</fullName>
    </submittedName>
</protein>
<gene>
    <name evidence="2" type="ORF">GO493_30400</name>
</gene>
<evidence type="ECO:0000313" key="2">
    <source>
        <dbReference type="EMBL" id="MVT12599.1"/>
    </source>
</evidence>
<keyword evidence="3" id="KW-1185">Reference proteome</keyword>
<organism evidence="2 3">
    <name type="scientific">Chitinophaga tropicalis</name>
    <dbReference type="NCBI Taxonomy" id="2683588"/>
    <lineage>
        <taxon>Bacteria</taxon>
        <taxon>Pseudomonadati</taxon>
        <taxon>Bacteroidota</taxon>
        <taxon>Chitinophagia</taxon>
        <taxon>Chitinophagales</taxon>
        <taxon>Chitinophagaceae</taxon>
        <taxon>Chitinophaga</taxon>
    </lineage>
</organism>
<comment type="caution">
    <text evidence="2">The sequence shown here is derived from an EMBL/GenBank/DDBJ whole genome shotgun (WGS) entry which is preliminary data.</text>
</comment>
<dbReference type="GO" id="GO:0003723">
    <property type="term" value="F:RNA binding"/>
    <property type="evidence" value="ECO:0007669"/>
    <property type="project" value="InterPro"/>
</dbReference>
<feature type="domain" description="Toxin SymE-like" evidence="1">
    <location>
        <begin position="7"/>
        <end position="65"/>
    </location>
</feature>
<reference evidence="2 3" key="1">
    <citation type="submission" date="2019-12" db="EMBL/GenBank/DDBJ databases">
        <title>Chitinophaga sp. strain ysch24 (GDMCC 1.1355), whole genome shotgun sequence.</title>
        <authorList>
            <person name="Zhang X."/>
        </authorList>
    </citation>
    <scope>NUCLEOTIDE SEQUENCE [LARGE SCALE GENOMIC DNA]</scope>
    <source>
        <strain evidence="3">ysch24</strain>
    </source>
</reference>
<name>A0A7K1UDY3_9BACT</name>